<feature type="compositionally biased region" description="Pro residues" evidence="1">
    <location>
        <begin position="53"/>
        <end position="69"/>
    </location>
</feature>
<accession>A0A8H9KSG4</accession>
<feature type="compositionally biased region" description="Pro residues" evidence="1">
    <location>
        <begin position="95"/>
        <end position="111"/>
    </location>
</feature>
<evidence type="ECO:0000313" key="3">
    <source>
        <dbReference type="Proteomes" id="UP000628079"/>
    </source>
</evidence>
<dbReference type="Proteomes" id="UP000628079">
    <property type="component" value="Unassembled WGS sequence"/>
</dbReference>
<protein>
    <submittedName>
        <fullName evidence="2">Uncharacterized protein</fullName>
    </submittedName>
</protein>
<proteinExistence type="predicted"/>
<dbReference type="EMBL" id="BMEA01000005">
    <property type="protein sequence ID" value="GGB89544.1"/>
    <property type="molecule type" value="Genomic_DNA"/>
</dbReference>
<feature type="region of interest" description="Disordered" evidence="1">
    <location>
        <begin position="90"/>
        <end position="111"/>
    </location>
</feature>
<reference evidence="2" key="2">
    <citation type="submission" date="2020-09" db="EMBL/GenBank/DDBJ databases">
        <authorList>
            <person name="Sun Q."/>
            <person name="Zhou Y."/>
        </authorList>
    </citation>
    <scope>NUCLEOTIDE SEQUENCE</scope>
    <source>
        <strain evidence="2">CGMCC 1.10749</strain>
    </source>
</reference>
<dbReference type="Gene3D" id="1.10.490.10">
    <property type="entry name" value="Globins"/>
    <property type="match status" value="1"/>
</dbReference>
<name>A0A8H9KSG4_9MICO</name>
<evidence type="ECO:0000256" key="1">
    <source>
        <dbReference type="SAM" id="MobiDB-lite"/>
    </source>
</evidence>
<dbReference type="InterPro" id="IPR012292">
    <property type="entry name" value="Globin/Proto"/>
</dbReference>
<sequence length="302" mass="32017">MWPWLMILAGTLLIIGALLARHRMMRDYRAQLEADRIAPVTVPDPATPDEITPEPPALEAPTPEAPAPTPTAIESTPVVAVPAAPGPSLSTPAALPAPTPEAPAAPARPAPAAPVPAFARAAHTATVTTRREVKAARAAGQPIVTGPPPLFADLPVGHRLTTAPTVRVRSQDVPLQDWLRYYAEGNAWSGVVQSISDRVTGDPILQPYFGGMDRTTLQRHVMSTVMMLTGEGVTVGAVRRLADAHLRHVQSGGQPVNEAVWNRMAATLGNALREHNAPEAAILSLNTTVSPLRSVIVRRDHA</sequence>
<feature type="region of interest" description="Disordered" evidence="1">
    <location>
        <begin position="39"/>
        <end position="72"/>
    </location>
</feature>
<dbReference type="GO" id="GO:0019825">
    <property type="term" value="F:oxygen binding"/>
    <property type="evidence" value="ECO:0007669"/>
    <property type="project" value="InterPro"/>
</dbReference>
<dbReference type="InterPro" id="IPR009050">
    <property type="entry name" value="Globin-like_sf"/>
</dbReference>
<comment type="caution">
    <text evidence="2">The sequence shown here is derived from an EMBL/GenBank/DDBJ whole genome shotgun (WGS) entry which is preliminary data.</text>
</comment>
<reference evidence="2" key="1">
    <citation type="journal article" date="2014" name="Int. J. Syst. Evol. Microbiol.">
        <title>Complete genome sequence of Corynebacterium casei LMG S-19264T (=DSM 44701T), isolated from a smear-ripened cheese.</title>
        <authorList>
            <consortium name="US DOE Joint Genome Institute (JGI-PGF)"/>
            <person name="Walter F."/>
            <person name="Albersmeier A."/>
            <person name="Kalinowski J."/>
            <person name="Ruckert C."/>
        </authorList>
    </citation>
    <scope>NUCLEOTIDE SEQUENCE</scope>
    <source>
        <strain evidence="2">CGMCC 1.10749</strain>
    </source>
</reference>
<dbReference type="AlphaFoldDB" id="A0A8H9KSG4"/>
<dbReference type="RefSeq" id="WP_035947482.1">
    <property type="nucleotide sequence ID" value="NZ_BMEA01000005.1"/>
</dbReference>
<dbReference type="GO" id="GO:0020037">
    <property type="term" value="F:heme binding"/>
    <property type="evidence" value="ECO:0007669"/>
    <property type="project" value="InterPro"/>
</dbReference>
<gene>
    <name evidence="2" type="ORF">GCM10011314_31730</name>
</gene>
<organism evidence="2 3">
    <name type="scientific">Knoellia flava</name>
    <dbReference type="NCBI Taxonomy" id="913969"/>
    <lineage>
        <taxon>Bacteria</taxon>
        <taxon>Bacillati</taxon>
        <taxon>Actinomycetota</taxon>
        <taxon>Actinomycetes</taxon>
        <taxon>Micrococcales</taxon>
        <taxon>Intrasporangiaceae</taxon>
        <taxon>Knoellia</taxon>
    </lineage>
</organism>
<dbReference type="SUPFAM" id="SSF46458">
    <property type="entry name" value="Globin-like"/>
    <property type="match status" value="1"/>
</dbReference>
<evidence type="ECO:0000313" key="2">
    <source>
        <dbReference type="EMBL" id="GGB89544.1"/>
    </source>
</evidence>